<keyword evidence="8" id="KW-0460">Magnesium</keyword>
<evidence type="ECO:0000256" key="10">
    <source>
        <dbReference type="ARBA" id="ARBA00023277"/>
    </source>
</evidence>
<dbReference type="InterPro" id="IPR000705">
    <property type="entry name" value="Galactokinase"/>
</dbReference>
<dbReference type="InterPro" id="IPR014721">
    <property type="entry name" value="Ribsml_uS5_D2-typ_fold_subgr"/>
</dbReference>
<comment type="similarity">
    <text evidence="1">Belongs to the GHMP kinase family. GalK subfamily.</text>
</comment>
<reference evidence="15" key="1">
    <citation type="journal article" date="2014" name="Int. J. Syst. Evol. Microbiol.">
        <title>Complete genome sequence of Corynebacterium casei LMG S-19264T (=DSM 44701T), isolated from a smear-ripened cheese.</title>
        <authorList>
            <consortium name="US DOE Joint Genome Institute (JGI-PGF)"/>
            <person name="Walter F."/>
            <person name="Albersmeier A."/>
            <person name="Kalinowski J."/>
            <person name="Ruckert C."/>
        </authorList>
    </citation>
    <scope>NUCLEOTIDE SEQUENCE</scope>
    <source>
        <strain evidence="15">KCTC 12344</strain>
    </source>
</reference>
<dbReference type="Gene3D" id="3.30.70.890">
    <property type="entry name" value="GHMP kinase, C-terminal domain"/>
    <property type="match status" value="1"/>
</dbReference>
<name>A0AA87Y9F0_9BURK</name>
<dbReference type="PANTHER" id="PTHR10457:SF7">
    <property type="entry name" value="GALACTOKINASE-RELATED"/>
    <property type="match status" value="1"/>
</dbReference>
<dbReference type="EMBL" id="BMWW01000007">
    <property type="protein sequence ID" value="GGZ00905.1"/>
    <property type="molecule type" value="Genomic_DNA"/>
</dbReference>
<dbReference type="PANTHER" id="PTHR10457">
    <property type="entry name" value="MEVALONATE KINASE/GALACTOKINASE"/>
    <property type="match status" value="1"/>
</dbReference>
<evidence type="ECO:0000259" key="12">
    <source>
        <dbReference type="Pfam" id="PF00288"/>
    </source>
</evidence>
<gene>
    <name evidence="15" type="ORF">GCM10007388_38070</name>
</gene>
<protein>
    <recommendedName>
        <fullName evidence="11">Galactokinase</fullName>
        <ecNumber evidence="11">2.7.1.6</ecNumber>
    </recommendedName>
</protein>
<evidence type="ECO:0000256" key="2">
    <source>
        <dbReference type="ARBA" id="ARBA00022490"/>
    </source>
</evidence>
<dbReference type="InterPro" id="IPR006204">
    <property type="entry name" value="GHMP_kinase_N_dom"/>
</dbReference>
<evidence type="ECO:0000256" key="11">
    <source>
        <dbReference type="NCBIfam" id="TIGR00131"/>
    </source>
</evidence>
<dbReference type="FunFam" id="3.30.70.890:FF:000001">
    <property type="entry name" value="Galactokinase"/>
    <property type="match status" value="1"/>
</dbReference>
<keyword evidence="3" id="KW-0808">Transferase</keyword>
<keyword evidence="9" id="KW-0299">Galactose metabolism</keyword>
<dbReference type="Gene3D" id="3.30.230.10">
    <property type="match status" value="1"/>
</dbReference>
<evidence type="ECO:0000313" key="15">
    <source>
        <dbReference type="EMBL" id="GGZ00905.1"/>
    </source>
</evidence>
<dbReference type="PRINTS" id="PR00959">
    <property type="entry name" value="MEVGALKINASE"/>
</dbReference>
<dbReference type="GO" id="GO:0046872">
    <property type="term" value="F:metal ion binding"/>
    <property type="evidence" value="ECO:0007669"/>
    <property type="project" value="UniProtKB-KW"/>
</dbReference>
<evidence type="ECO:0000256" key="6">
    <source>
        <dbReference type="ARBA" id="ARBA00022777"/>
    </source>
</evidence>
<dbReference type="InterPro" id="IPR019539">
    <property type="entry name" value="GalKase_N"/>
</dbReference>
<evidence type="ECO:0000256" key="8">
    <source>
        <dbReference type="ARBA" id="ARBA00022842"/>
    </source>
</evidence>
<proteinExistence type="inferred from homology"/>
<evidence type="ECO:0000256" key="5">
    <source>
        <dbReference type="ARBA" id="ARBA00022741"/>
    </source>
</evidence>
<dbReference type="EC" id="2.7.1.6" evidence="11"/>
<sequence>MMAVLSPDEFFRGPPEVHVGAPGRVNLLGEHTDYNDGFMLPVATPQRTDVMAARSDDGSFHLYSATLDEAVDFAPHDSTPHGFGRYMEGCIRLLQARGVDVPPLRMYVRSDLALGTGLSSSAALEVATLRAIRALLQTELDGVTLAQIAQQAEIRYAGVNCGIMDQMASSLADEEHMLFLDARTLDHRVLPLPAGAELIVINSGVPRQLAESKYNERRGECEAASKLLGVQALRDVRDVADVESLPSPLKERARHVVSENLRVLEACEADASRFGQLMNLSHYSLRDDYAVSIGALDELTQALRTDPDVYGARLTGAGFGGACVALCRAGAAQAAGERVVHAMRAAGGAAAGATLLIPAPTE</sequence>
<keyword evidence="7" id="KW-0067">ATP-binding</keyword>
<evidence type="ECO:0000256" key="3">
    <source>
        <dbReference type="ARBA" id="ARBA00022679"/>
    </source>
</evidence>
<dbReference type="Proteomes" id="UP000619512">
    <property type="component" value="Unassembled WGS sequence"/>
</dbReference>
<dbReference type="AlphaFoldDB" id="A0AA87Y9F0"/>
<dbReference type="PRINTS" id="PR00473">
    <property type="entry name" value="GALCTOKINASE"/>
</dbReference>
<keyword evidence="4" id="KW-0479">Metal-binding</keyword>
<dbReference type="Pfam" id="PF08544">
    <property type="entry name" value="GHMP_kinases_C"/>
    <property type="match status" value="1"/>
</dbReference>
<keyword evidence="10" id="KW-0119">Carbohydrate metabolism</keyword>
<evidence type="ECO:0000256" key="1">
    <source>
        <dbReference type="ARBA" id="ARBA00006566"/>
    </source>
</evidence>
<comment type="caution">
    <text evidence="15">The sequence shown here is derived from an EMBL/GenBank/DDBJ whole genome shotgun (WGS) entry which is preliminary data.</text>
</comment>
<reference evidence="15" key="2">
    <citation type="submission" date="2022-12" db="EMBL/GenBank/DDBJ databases">
        <authorList>
            <person name="Sun Q."/>
            <person name="Kim S."/>
        </authorList>
    </citation>
    <scope>NUCLEOTIDE SEQUENCE</scope>
    <source>
        <strain evidence="15">KCTC 12344</strain>
    </source>
</reference>
<organism evidence="15 16">
    <name type="scientific">Pseudoduganella plicata</name>
    <dbReference type="NCBI Taxonomy" id="321984"/>
    <lineage>
        <taxon>Bacteria</taxon>
        <taxon>Pseudomonadati</taxon>
        <taxon>Pseudomonadota</taxon>
        <taxon>Betaproteobacteria</taxon>
        <taxon>Burkholderiales</taxon>
        <taxon>Oxalobacteraceae</taxon>
        <taxon>Telluria group</taxon>
        <taxon>Pseudoduganella</taxon>
    </lineage>
</organism>
<evidence type="ECO:0000259" key="14">
    <source>
        <dbReference type="Pfam" id="PF10509"/>
    </source>
</evidence>
<evidence type="ECO:0000313" key="16">
    <source>
        <dbReference type="Proteomes" id="UP000619512"/>
    </source>
</evidence>
<dbReference type="NCBIfam" id="TIGR00131">
    <property type="entry name" value="gal_kin"/>
    <property type="match status" value="1"/>
</dbReference>
<evidence type="ECO:0000256" key="4">
    <source>
        <dbReference type="ARBA" id="ARBA00022723"/>
    </source>
</evidence>
<feature type="domain" description="GHMP kinase C-terminal" evidence="13">
    <location>
        <begin position="266"/>
        <end position="339"/>
    </location>
</feature>
<evidence type="ECO:0000259" key="13">
    <source>
        <dbReference type="Pfam" id="PF08544"/>
    </source>
</evidence>
<keyword evidence="6" id="KW-0418">Kinase</keyword>
<dbReference type="GO" id="GO:0005829">
    <property type="term" value="C:cytosol"/>
    <property type="evidence" value="ECO:0007669"/>
    <property type="project" value="TreeGrafter"/>
</dbReference>
<feature type="domain" description="Galactokinase N-terminal" evidence="14">
    <location>
        <begin position="9"/>
        <end position="53"/>
    </location>
</feature>
<dbReference type="Pfam" id="PF10509">
    <property type="entry name" value="GalKase_gal_bdg"/>
    <property type="match status" value="1"/>
</dbReference>
<keyword evidence="2" id="KW-0963">Cytoplasm</keyword>
<keyword evidence="5" id="KW-0547">Nucleotide-binding</keyword>
<dbReference type="InterPro" id="IPR006206">
    <property type="entry name" value="Mevalonate/galactokinase"/>
</dbReference>
<evidence type="ECO:0000256" key="9">
    <source>
        <dbReference type="ARBA" id="ARBA00023144"/>
    </source>
</evidence>
<accession>A0AA87Y9F0</accession>
<dbReference type="InterPro" id="IPR013750">
    <property type="entry name" value="GHMP_kinase_C_dom"/>
</dbReference>
<dbReference type="GO" id="GO:0005524">
    <property type="term" value="F:ATP binding"/>
    <property type="evidence" value="ECO:0007669"/>
    <property type="project" value="UniProtKB-UniRule"/>
</dbReference>
<dbReference type="InterPro" id="IPR020568">
    <property type="entry name" value="Ribosomal_Su5_D2-typ_SF"/>
</dbReference>
<evidence type="ECO:0000256" key="7">
    <source>
        <dbReference type="ARBA" id="ARBA00022840"/>
    </source>
</evidence>
<dbReference type="SUPFAM" id="SSF54211">
    <property type="entry name" value="Ribosomal protein S5 domain 2-like"/>
    <property type="match status" value="1"/>
</dbReference>
<dbReference type="GO" id="GO:0006012">
    <property type="term" value="P:galactose metabolic process"/>
    <property type="evidence" value="ECO:0007669"/>
    <property type="project" value="UniProtKB-UniRule"/>
</dbReference>
<dbReference type="InterPro" id="IPR036554">
    <property type="entry name" value="GHMP_kinase_C_sf"/>
</dbReference>
<dbReference type="FunFam" id="3.30.230.10:FF:000017">
    <property type="entry name" value="Galactokinase"/>
    <property type="match status" value="1"/>
</dbReference>
<feature type="domain" description="GHMP kinase N-terminal" evidence="12">
    <location>
        <begin position="86"/>
        <end position="171"/>
    </location>
</feature>
<dbReference type="SUPFAM" id="SSF55060">
    <property type="entry name" value="GHMP Kinase, C-terminal domain"/>
    <property type="match status" value="1"/>
</dbReference>
<dbReference type="GO" id="GO:0004335">
    <property type="term" value="F:galactokinase activity"/>
    <property type="evidence" value="ECO:0007669"/>
    <property type="project" value="UniProtKB-UniRule"/>
</dbReference>
<dbReference type="PIRSF" id="PIRSF000530">
    <property type="entry name" value="Galactokinase"/>
    <property type="match status" value="1"/>
</dbReference>
<dbReference type="Pfam" id="PF00288">
    <property type="entry name" value="GHMP_kinases_N"/>
    <property type="match status" value="1"/>
</dbReference>
<dbReference type="RefSeq" id="WP_229466487.1">
    <property type="nucleotide sequence ID" value="NZ_BMWW01000007.1"/>
</dbReference>